<proteinExistence type="predicted"/>
<feature type="region of interest" description="Disordered" evidence="5">
    <location>
        <begin position="1789"/>
        <end position="1834"/>
    </location>
</feature>
<feature type="compositionally biased region" description="Low complexity" evidence="5">
    <location>
        <begin position="1174"/>
        <end position="1184"/>
    </location>
</feature>
<evidence type="ECO:0000256" key="3">
    <source>
        <dbReference type="ARBA" id="ARBA00022833"/>
    </source>
</evidence>
<feature type="compositionally biased region" description="Basic and acidic residues" evidence="5">
    <location>
        <begin position="1671"/>
        <end position="1681"/>
    </location>
</feature>
<feature type="region of interest" description="Disordered" evidence="5">
    <location>
        <begin position="322"/>
        <end position="353"/>
    </location>
</feature>
<dbReference type="GO" id="GO:0006325">
    <property type="term" value="P:chromatin organization"/>
    <property type="evidence" value="ECO:0007669"/>
    <property type="project" value="UniProtKB-KW"/>
</dbReference>
<feature type="compositionally biased region" description="Basic and acidic residues" evidence="5">
    <location>
        <begin position="1195"/>
        <end position="1247"/>
    </location>
</feature>
<dbReference type="InterPro" id="IPR019786">
    <property type="entry name" value="Zinc_finger_PHD-type_CS"/>
</dbReference>
<feature type="region of interest" description="Disordered" evidence="5">
    <location>
        <begin position="1025"/>
        <end position="1061"/>
    </location>
</feature>
<dbReference type="GO" id="GO:0008276">
    <property type="term" value="F:protein methyltransferase activity"/>
    <property type="evidence" value="ECO:0007669"/>
    <property type="project" value="UniProtKB-ARBA"/>
</dbReference>
<dbReference type="GO" id="GO:0006355">
    <property type="term" value="P:regulation of DNA-templated transcription"/>
    <property type="evidence" value="ECO:0007669"/>
    <property type="project" value="TreeGrafter"/>
</dbReference>
<feature type="compositionally biased region" description="Basic and acidic residues" evidence="5">
    <location>
        <begin position="1075"/>
        <end position="1125"/>
    </location>
</feature>
<dbReference type="PROSITE" id="PS01359">
    <property type="entry name" value="ZF_PHD_1"/>
    <property type="match status" value="1"/>
</dbReference>
<keyword evidence="2" id="KW-0863">Zinc-finger</keyword>
<dbReference type="InterPro" id="IPR001965">
    <property type="entry name" value="Znf_PHD"/>
</dbReference>
<dbReference type="SMART" id="SM00249">
    <property type="entry name" value="PHD"/>
    <property type="match status" value="1"/>
</dbReference>
<dbReference type="InterPro" id="IPR011011">
    <property type="entry name" value="Znf_FYVE_PHD"/>
</dbReference>
<gene>
    <name evidence="7" type="ORF">MELIAE_LOCUS6270</name>
</gene>
<feature type="compositionally biased region" description="Polar residues" evidence="5">
    <location>
        <begin position="274"/>
        <end position="293"/>
    </location>
</feature>
<keyword evidence="3" id="KW-0862">Zinc</keyword>
<dbReference type="PANTHER" id="PTHR46462:SF3">
    <property type="entry name" value="UPSET, ISOFORM A"/>
    <property type="match status" value="1"/>
</dbReference>
<dbReference type="SUPFAM" id="SSF57903">
    <property type="entry name" value="FYVE/PHD zinc finger"/>
    <property type="match status" value="1"/>
</dbReference>
<dbReference type="EMBL" id="OV121135">
    <property type="protein sequence ID" value="CAH0554750.1"/>
    <property type="molecule type" value="Genomic_DNA"/>
</dbReference>
<dbReference type="GO" id="GO:0034967">
    <property type="term" value="C:Set3 complex"/>
    <property type="evidence" value="ECO:0007669"/>
    <property type="project" value="TreeGrafter"/>
</dbReference>
<dbReference type="InterPro" id="IPR013083">
    <property type="entry name" value="Znf_RING/FYVE/PHD"/>
</dbReference>
<feature type="region of interest" description="Disordered" evidence="5">
    <location>
        <begin position="482"/>
        <end position="535"/>
    </location>
</feature>
<feature type="domain" description="SET" evidence="6">
    <location>
        <begin position="854"/>
        <end position="979"/>
    </location>
</feature>
<feature type="region of interest" description="Disordered" evidence="5">
    <location>
        <begin position="573"/>
        <end position="602"/>
    </location>
</feature>
<evidence type="ECO:0000256" key="2">
    <source>
        <dbReference type="ARBA" id="ARBA00022771"/>
    </source>
</evidence>
<feature type="compositionally biased region" description="Low complexity" evidence="5">
    <location>
        <begin position="777"/>
        <end position="789"/>
    </location>
</feature>
<dbReference type="InterPro" id="IPR001214">
    <property type="entry name" value="SET_dom"/>
</dbReference>
<feature type="region of interest" description="Disordered" evidence="5">
    <location>
        <begin position="1931"/>
        <end position="1952"/>
    </location>
</feature>
<feature type="compositionally biased region" description="Polar residues" evidence="5">
    <location>
        <begin position="322"/>
        <end position="338"/>
    </location>
</feature>
<dbReference type="Gene3D" id="3.30.40.10">
    <property type="entry name" value="Zinc/RING finger domain, C3HC4 (zinc finger)"/>
    <property type="match status" value="1"/>
</dbReference>
<feature type="compositionally biased region" description="Pro residues" evidence="5">
    <location>
        <begin position="1481"/>
        <end position="1492"/>
    </location>
</feature>
<feature type="compositionally biased region" description="Basic and acidic residues" evidence="5">
    <location>
        <begin position="748"/>
        <end position="758"/>
    </location>
</feature>
<dbReference type="GO" id="GO:0008270">
    <property type="term" value="F:zinc ion binding"/>
    <property type="evidence" value="ECO:0007669"/>
    <property type="project" value="UniProtKB-KW"/>
</dbReference>
<keyword evidence="8" id="KW-1185">Reference proteome</keyword>
<dbReference type="Pfam" id="PF00856">
    <property type="entry name" value="SET"/>
    <property type="match status" value="1"/>
</dbReference>
<dbReference type="SMART" id="SM00317">
    <property type="entry name" value="SET"/>
    <property type="match status" value="1"/>
</dbReference>
<dbReference type="CDD" id="cd15550">
    <property type="entry name" value="PHD_MLL5"/>
    <property type="match status" value="1"/>
</dbReference>
<feature type="compositionally biased region" description="Basic residues" evidence="5">
    <location>
        <begin position="1248"/>
        <end position="1257"/>
    </location>
</feature>
<sequence>MSVCIDSGTVLANVVGTTSLALQNEDISATTQTTTVQLPSEQTDITPQSAPAAKNVAATKLVVPSSTPNTVLQKVVNQPVITVLNSSGPLTVVKSLCVTSGVSSAPQFTLVNSAPLTVANTVGKPPTITLLNGPVTVVKAIPATQNIEKSEAVSNTTTNAPTNVSPPTIMENRGHNVFVKNTCPDSTVPDMPQSHKILTASNFPQANVLANVQNKTANGQRNKLKILSNVQMMPGTSSVGNVLLNKSNNNAQQQRYFPRSKLIGANGTKYLNKPTTPNNVLKSNVNQPLNKSPQRMVYPTHKSQIKTLTPNYVQKAQGIKTLSPQQKPVQMQRSNSGLRTIPPQRPPKMPNKPNYIGKHAVQAQKMRPKMKNAKVTSPYGGGGNHPPPMPEKQLTFNQALTAEIIETLSNKSAAAPNSYPSKHYEILPARYENAYTYQDHKAAAMAAPDSSAAAVVDDKTKSGLDALSLICQAVLLDHNYNATLPPDSPTRSAPPPPIPQSQLNGMSGGGNSMYSPGSQQQAKRRSLPPASSMCMPAGGGGGAGLPNMSNAIKGMGPMEKCQNAMLLGSHQMSMQDEDAASDVSDLSDRKHDTEGEETDTAPEAEAVTNEEHMDHYGDYVTRCICGFLHDDGYMVECDRCKVWQHVQCVVKNKQVPDEYLCEVCDPTKPIEKQKARMIQQQWLRDRQLLAESNKLKKDIKMKETLKQREVISDSDSSDAEHPPHHNNNVVAKRRRRKSESSKQQTATSRRDAAKEAAVARRQKQRRERKTVKRKAAAKPNAKQNAQQLAHSDDEGGGNAENFANQLPQLRQWIEKYEEAVTNHYSPELRARISNIRVNGAHSDQISMQFDCAVQKCRVHTQPLTELKYLVSTVRLPPNTPVVELRGKYMLSTQHRNAGSLTTRQHSQRPGPFLFFYRLRKDNTEVCVDTRTYGNSARFVRRSCRPNAELRHCIEKGVLHLYIVSITDVEKNGELTIKHESHDLAVVGTTRIACACNSPPDECAVNKTSIKKNGESDLMLRKRRGRRTASACVLQEPEPQPPKVKDEPLPEPLSSPEPIKQEAIPVKEEVKVEVKEEKPVVVKEEALEIKEEPLSIKPAKKEIVVKEDPEPSPEKKQPDEEAKEKVEEEEEEQQEEEEEDEAIGKSPPHTPIMTRRSSQYKSADDKEDSRDGHESAAGAAAPPSSGSGGKSKCKKLSREERKLEAILRAIEQMEKAEQRKQEHEAKAQHRRESEPGPNPKEEEKVEPRMKRRRRKGRARTTSTNASTRRNRLNSTDSYMTSGDETMLSPTDNACPSSSSSNRPTTKVDHNDKAVGLLLALSNNADKNSMDKSPMRDVDSNSNSAHSSPETPLSSACLLVQAAVEPLEPGFKFPKTKKGMMNEWLNKETVGNDYDHGAAPSAASFYSPAKNLAALAQAATYCDVNEAPRGSAKKRWLRQAISEDRSCDSPQSRPDSPPLSEMVAPPKKRRLPRESLSNEASPPSTPTSTVPPPIVTKLDTNNQQQPPPPAATNNNSTRHEGCVEIVYSAAHEGDSPTHQTLECDAVLKERAAQMKQEYAAPSLALEAVAPPPPPPIGSCLLDPRLARDHHPMFSNSDHLVGAVEKTLSILGFQERRPEAITPAKRKLSITEYRQRKKVNTNDGRSGEGGGDSRSGSPPSLHEGGAAGGGYDEGASHSERHEPEPASNEENNSSESFRAAAAARPRSGSTSSSTSLTSSDDEAHHAPPPTDPLTPAKALSAFNSEPTELERQREASSLRLKKAFGLALDDEHRKPVTLDVESILNCELPQIKAVKPPPSPTFPIPGSCEVTRDVPSPVAPPPPEQDAPLDLAPHPPTSTILAVDRQIFAEEAVRNDVYVPVEKEEEEGVVCAMEEDEEEIKPNLFYTPDEEEAMQDVVKPVSLTTTVYDPSGSYVPAFNNPAYSNNILQISSIDDDARYEGRNPSPPPHLDTGCE</sequence>
<dbReference type="InterPro" id="IPR046341">
    <property type="entry name" value="SET_dom_sf"/>
</dbReference>
<evidence type="ECO:0000259" key="6">
    <source>
        <dbReference type="PROSITE" id="PS50280"/>
    </source>
</evidence>
<evidence type="ECO:0000313" key="8">
    <source>
        <dbReference type="Proteomes" id="UP001154078"/>
    </source>
</evidence>
<keyword evidence="1" id="KW-0479">Metal-binding</keyword>
<name>A0A9P0B1W8_BRAAE</name>
<feature type="region of interest" description="Disordered" evidence="5">
    <location>
        <begin position="1619"/>
        <end position="1751"/>
    </location>
</feature>
<dbReference type="Proteomes" id="UP001154078">
    <property type="component" value="Chromosome 4"/>
</dbReference>
<dbReference type="CDD" id="cd10529">
    <property type="entry name" value="SET_SETD5-like"/>
    <property type="match status" value="1"/>
</dbReference>
<feature type="compositionally biased region" description="Polar residues" evidence="5">
    <location>
        <begin position="1338"/>
        <end position="1351"/>
    </location>
</feature>
<feature type="compositionally biased region" description="Low complexity" evidence="5">
    <location>
        <begin position="1682"/>
        <end position="1715"/>
    </location>
</feature>
<feature type="region of interest" description="Disordered" evidence="5">
    <location>
        <begin position="1075"/>
        <end position="1351"/>
    </location>
</feature>
<evidence type="ECO:0000313" key="7">
    <source>
        <dbReference type="EMBL" id="CAH0554750.1"/>
    </source>
</evidence>
<feature type="compositionally biased region" description="Basic and acidic residues" evidence="5">
    <location>
        <begin position="1326"/>
        <end position="1337"/>
    </location>
</feature>
<dbReference type="PANTHER" id="PTHR46462">
    <property type="entry name" value="UPSET, ISOFORM A"/>
    <property type="match status" value="1"/>
</dbReference>
<evidence type="ECO:0000256" key="5">
    <source>
        <dbReference type="SAM" id="MobiDB-lite"/>
    </source>
</evidence>
<protein>
    <recommendedName>
        <fullName evidence="6">SET domain-containing protein</fullName>
    </recommendedName>
</protein>
<dbReference type="OrthoDB" id="1928087at2759"/>
<organism evidence="7 8">
    <name type="scientific">Brassicogethes aeneus</name>
    <name type="common">Rape pollen beetle</name>
    <name type="synonym">Meligethes aeneus</name>
    <dbReference type="NCBI Taxonomy" id="1431903"/>
    <lineage>
        <taxon>Eukaryota</taxon>
        <taxon>Metazoa</taxon>
        <taxon>Ecdysozoa</taxon>
        <taxon>Arthropoda</taxon>
        <taxon>Hexapoda</taxon>
        <taxon>Insecta</taxon>
        <taxon>Pterygota</taxon>
        <taxon>Neoptera</taxon>
        <taxon>Endopterygota</taxon>
        <taxon>Coleoptera</taxon>
        <taxon>Polyphaga</taxon>
        <taxon>Cucujiformia</taxon>
        <taxon>Nitidulidae</taxon>
        <taxon>Meligethinae</taxon>
        <taxon>Brassicogethes</taxon>
    </lineage>
</organism>
<dbReference type="SUPFAM" id="SSF82199">
    <property type="entry name" value="SET domain"/>
    <property type="match status" value="1"/>
</dbReference>
<dbReference type="Pfam" id="PF20826">
    <property type="entry name" value="PHD_5"/>
    <property type="match status" value="1"/>
</dbReference>
<evidence type="ECO:0000256" key="1">
    <source>
        <dbReference type="ARBA" id="ARBA00022723"/>
    </source>
</evidence>
<dbReference type="GO" id="GO:0070210">
    <property type="term" value="C:Rpd3L-Expanded complex"/>
    <property type="evidence" value="ECO:0007669"/>
    <property type="project" value="TreeGrafter"/>
</dbReference>
<feature type="compositionally biased region" description="Acidic residues" evidence="5">
    <location>
        <begin position="1126"/>
        <end position="1140"/>
    </location>
</feature>
<keyword evidence="4" id="KW-0156">Chromatin regulator</keyword>
<accession>A0A9P0B1W8</accession>
<dbReference type="GO" id="GO:0008757">
    <property type="term" value="F:S-adenosylmethionine-dependent methyltransferase activity"/>
    <property type="evidence" value="ECO:0007669"/>
    <property type="project" value="UniProtKB-ARBA"/>
</dbReference>
<dbReference type="GO" id="GO:0008170">
    <property type="term" value="F:N-methyltransferase activity"/>
    <property type="evidence" value="ECO:0007669"/>
    <property type="project" value="UniProtKB-ARBA"/>
</dbReference>
<feature type="compositionally biased region" description="Pro residues" evidence="5">
    <location>
        <begin position="486"/>
        <end position="499"/>
    </location>
</feature>
<dbReference type="Gene3D" id="2.170.270.10">
    <property type="entry name" value="SET domain"/>
    <property type="match status" value="1"/>
</dbReference>
<feature type="region of interest" description="Disordered" evidence="5">
    <location>
        <begin position="274"/>
        <end position="294"/>
    </location>
</feature>
<feature type="compositionally biased region" description="Basic residues" evidence="5">
    <location>
        <begin position="760"/>
        <end position="776"/>
    </location>
</feature>
<feature type="compositionally biased region" description="Polar residues" evidence="5">
    <location>
        <begin position="1275"/>
        <end position="1303"/>
    </location>
</feature>
<reference evidence="7" key="1">
    <citation type="submission" date="2021-12" db="EMBL/GenBank/DDBJ databases">
        <authorList>
            <person name="King R."/>
        </authorList>
    </citation>
    <scope>NUCLEOTIDE SEQUENCE</scope>
</reference>
<feature type="compositionally biased region" description="Low complexity" evidence="5">
    <location>
        <begin position="1258"/>
        <end position="1274"/>
    </location>
</feature>
<feature type="region of interest" description="Disordered" evidence="5">
    <location>
        <begin position="1425"/>
        <end position="1515"/>
    </location>
</feature>
<dbReference type="PROSITE" id="PS50280">
    <property type="entry name" value="SET"/>
    <property type="match status" value="1"/>
</dbReference>
<evidence type="ECO:0000256" key="4">
    <source>
        <dbReference type="ARBA" id="ARBA00022853"/>
    </source>
</evidence>
<feature type="region of interest" description="Disordered" evidence="5">
    <location>
        <begin position="706"/>
        <end position="801"/>
    </location>
</feature>
<feature type="compositionally biased region" description="Basic and acidic residues" evidence="5">
    <location>
        <begin position="1161"/>
        <end position="1173"/>
    </location>
</feature>